<protein>
    <submittedName>
        <fullName evidence="1">Uncharacterized protein</fullName>
    </submittedName>
</protein>
<reference evidence="1 2" key="1">
    <citation type="submission" date="2015-07" db="EMBL/GenBank/DDBJ databases">
        <title>The genome of Dufourea novaeangliae.</title>
        <authorList>
            <person name="Pan H."/>
            <person name="Kapheim K."/>
        </authorList>
    </citation>
    <scope>NUCLEOTIDE SEQUENCE [LARGE SCALE GENOMIC DNA]</scope>
    <source>
        <strain evidence="1">0120121106</strain>
        <tissue evidence="1">Whole body</tissue>
    </source>
</reference>
<name>A0A154P8F8_DUFNO</name>
<evidence type="ECO:0000313" key="2">
    <source>
        <dbReference type="Proteomes" id="UP000076502"/>
    </source>
</evidence>
<proteinExistence type="predicted"/>
<dbReference type="EMBL" id="KQ434827">
    <property type="protein sequence ID" value="KZC07498.1"/>
    <property type="molecule type" value="Genomic_DNA"/>
</dbReference>
<keyword evidence="2" id="KW-1185">Reference proteome</keyword>
<gene>
    <name evidence="1" type="ORF">WN55_08269</name>
</gene>
<accession>A0A154P8F8</accession>
<dbReference type="AlphaFoldDB" id="A0A154P8F8"/>
<organism evidence="1 2">
    <name type="scientific">Dufourea novaeangliae</name>
    <name type="common">Sweat bee</name>
    <dbReference type="NCBI Taxonomy" id="178035"/>
    <lineage>
        <taxon>Eukaryota</taxon>
        <taxon>Metazoa</taxon>
        <taxon>Ecdysozoa</taxon>
        <taxon>Arthropoda</taxon>
        <taxon>Hexapoda</taxon>
        <taxon>Insecta</taxon>
        <taxon>Pterygota</taxon>
        <taxon>Neoptera</taxon>
        <taxon>Endopterygota</taxon>
        <taxon>Hymenoptera</taxon>
        <taxon>Apocrita</taxon>
        <taxon>Aculeata</taxon>
        <taxon>Apoidea</taxon>
        <taxon>Anthophila</taxon>
        <taxon>Halictidae</taxon>
        <taxon>Rophitinae</taxon>
        <taxon>Dufourea</taxon>
    </lineage>
</organism>
<dbReference type="Proteomes" id="UP000076502">
    <property type="component" value="Unassembled WGS sequence"/>
</dbReference>
<evidence type="ECO:0000313" key="1">
    <source>
        <dbReference type="EMBL" id="KZC07498.1"/>
    </source>
</evidence>
<sequence length="54" mass="6067">MGESKGYDRQREREWVRVKETDGDGKAVVESRNEGVKAAVTSSPALFHVASWKM</sequence>